<dbReference type="GO" id="GO:0046872">
    <property type="term" value="F:metal ion binding"/>
    <property type="evidence" value="ECO:0007669"/>
    <property type="project" value="UniProtKB-KW"/>
</dbReference>
<keyword evidence="7" id="KW-0411">Iron-sulfur</keyword>
<keyword evidence="5" id="KW-0067">ATP-binding</keyword>
<dbReference type="GO" id="GO:0006281">
    <property type="term" value="P:DNA repair"/>
    <property type="evidence" value="ECO:0007669"/>
    <property type="project" value="TreeGrafter"/>
</dbReference>
<keyword evidence="9" id="KW-0413">Isomerase</keyword>
<accession>A0A5B8YF21</accession>
<keyword evidence="2" id="KW-0547">Nucleotide-binding</keyword>
<dbReference type="Pfam" id="PF13307">
    <property type="entry name" value="Helicase_C_2"/>
    <property type="match status" value="1"/>
</dbReference>
<dbReference type="GO" id="GO:0003678">
    <property type="term" value="F:DNA helicase activity"/>
    <property type="evidence" value="ECO:0007669"/>
    <property type="project" value="InterPro"/>
</dbReference>
<evidence type="ECO:0000256" key="9">
    <source>
        <dbReference type="ARBA" id="ARBA00023235"/>
    </source>
</evidence>
<dbReference type="InterPro" id="IPR006555">
    <property type="entry name" value="ATP-dep_Helicase_C"/>
</dbReference>
<sequence length="627" mass="70926">MASAIQRALDKRRPLIVEAATGTGKTLAYLVPSLLSGKRVVVSTGTKALQGQLFNKDLPFLQKHWHRPFKMVQLKGRRNYLCLQRFKEMRDRPRFRNREDAKHWPKIMQWANKTTTGDRAEIEGLPDDYAAWSDLSVGSEGCLGQKCPFYEECFIFEARERAQHADIIVVNHHLFFADLALRDVGFGEILPEYDAVVFDEAHHLENVATSYFGMQVSNWRFKDLIGDIRRTLDGEDIDDVDVDEALRELSTVYTDFFTHVSFGLYDGRYALEEVLDGSQSEKISEAHLELRDALSDLHNAVSALSDLGEGGKRLAERCLEIKLDVQMILAMEKSRYAYLVEKRDSGVFLQASPINLAFLLRHKLLNTHDTLVFTSATLTTGGHFDFFKKRMGMTVPDKKEYEVDELILEPVFDYGEQCALYIPKKLPAPNSDDFADNVALIVEYLTNVTEGRAFVLFTSYSNMNAVHELLEYKLDYPILKQGDAPKSELLDKFRKDTHSVLFATSSFWEGVDVEGEALSLVIIDKLPFANPSDPLTRARLDDIEARGGNSFRDLSMPSAALTLKQGFGRLIRSRTDTGIVAILDSRIANKSYGSYFLNSLPPAPIAWTAPQVKGWWMSKASERAKSE</sequence>
<dbReference type="PANTHER" id="PTHR11472:SF34">
    <property type="entry name" value="REGULATOR OF TELOMERE ELONGATION HELICASE 1"/>
    <property type="match status" value="1"/>
</dbReference>
<feature type="domain" description="Helicase ATP-binding" evidence="11">
    <location>
        <begin position="1"/>
        <end position="253"/>
    </location>
</feature>
<dbReference type="GO" id="GO:0003677">
    <property type="term" value="F:DNA binding"/>
    <property type="evidence" value="ECO:0007669"/>
    <property type="project" value="UniProtKB-KW"/>
</dbReference>
<dbReference type="InterPro" id="IPR014013">
    <property type="entry name" value="Helic_SF1/SF2_ATP-bd_DinG/Rad3"/>
</dbReference>
<comment type="similarity">
    <text evidence="10">Belongs to the helicase family. DinG subfamily.</text>
</comment>
<protein>
    <submittedName>
        <fullName evidence="12">ATP-dependent DNA helicase</fullName>
    </submittedName>
</protein>
<evidence type="ECO:0000256" key="7">
    <source>
        <dbReference type="ARBA" id="ARBA00023014"/>
    </source>
</evidence>
<dbReference type="InterPro" id="IPR027417">
    <property type="entry name" value="P-loop_NTPase"/>
</dbReference>
<dbReference type="InterPro" id="IPR011545">
    <property type="entry name" value="DEAD/DEAH_box_helicase_dom"/>
</dbReference>
<dbReference type="GO" id="GO:0005524">
    <property type="term" value="F:ATP binding"/>
    <property type="evidence" value="ECO:0007669"/>
    <property type="project" value="UniProtKB-KW"/>
</dbReference>
<dbReference type="PROSITE" id="PS51193">
    <property type="entry name" value="HELICASE_ATP_BIND_2"/>
    <property type="match status" value="1"/>
</dbReference>
<proteinExistence type="inferred from homology"/>
<evidence type="ECO:0000256" key="3">
    <source>
        <dbReference type="ARBA" id="ARBA00022801"/>
    </source>
</evidence>
<evidence type="ECO:0000256" key="5">
    <source>
        <dbReference type="ARBA" id="ARBA00022840"/>
    </source>
</evidence>
<dbReference type="Pfam" id="PF00270">
    <property type="entry name" value="DEAD"/>
    <property type="match status" value="1"/>
</dbReference>
<evidence type="ECO:0000256" key="1">
    <source>
        <dbReference type="ARBA" id="ARBA00022723"/>
    </source>
</evidence>
<evidence type="ECO:0000313" key="13">
    <source>
        <dbReference type="Proteomes" id="UP000315995"/>
    </source>
</evidence>
<evidence type="ECO:0000256" key="4">
    <source>
        <dbReference type="ARBA" id="ARBA00022806"/>
    </source>
</evidence>
<gene>
    <name evidence="12" type="ORF">FIV42_18700</name>
</gene>
<keyword evidence="1" id="KW-0479">Metal-binding</keyword>
<dbReference type="SUPFAM" id="SSF52540">
    <property type="entry name" value="P-loop containing nucleoside triphosphate hydrolases"/>
    <property type="match status" value="1"/>
</dbReference>
<evidence type="ECO:0000256" key="8">
    <source>
        <dbReference type="ARBA" id="ARBA00023125"/>
    </source>
</evidence>
<evidence type="ECO:0000259" key="11">
    <source>
        <dbReference type="PROSITE" id="PS51193"/>
    </source>
</evidence>
<dbReference type="InterPro" id="IPR045028">
    <property type="entry name" value="DinG/Rad3-like"/>
</dbReference>
<dbReference type="EMBL" id="CP041186">
    <property type="protein sequence ID" value="QDG54920.1"/>
    <property type="molecule type" value="Genomic_DNA"/>
</dbReference>
<keyword evidence="6" id="KW-0408">Iron</keyword>
<dbReference type="SMART" id="SM00491">
    <property type="entry name" value="HELICc2"/>
    <property type="match status" value="1"/>
</dbReference>
<evidence type="ECO:0000313" key="12">
    <source>
        <dbReference type="EMBL" id="QDG54920.1"/>
    </source>
</evidence>
<keyword evidence="8" id="KW-0238">DNA-binding</keyword>
<keyword evidence="3" id="KW-0378">Hydrolase</keyword>
<accession>A0A4Y6Q391</accession>
<dbReference type="PANTHER" id="PTHR11472">
    <property type="entry name" value="DNA REPAIR DEAD HELICASE RAD3/XP-D SUBFAMILY MEMBER"/>
    <property type="match status" value="1"/>
</dbReference>
<dbReference type="InterPro" id="IPR010614">
    <property type="entry name" value="RAD3-like_helicase_DEAD"/>
</dbReference>
<dbReference type="OrthoDB" id="9805194at2"/>
<keyword evidence="4 12" id="KW-0347">Helicase</keyword>
<dbReference type="GO" id="GO:0016818">
    <property type="term" value="F:hydrolase activity, acting on acid anhydrides, in phosphorus-containing anhydrides"/>
    <property type="evidence" value="ECO:0007669"/>
    <property type="project" value="InterPro"/>
</dbReference>
<dbReference type="Pfam" id="PF06733">
    <property type="entry name" value="DEAD_2"/>
    <property type="match status" value="1"/>
</dbReference>
<dbReference type="Proteomes" id="UP000315995">
    <property type="component" value="Chromosome"/>
</dbReference>
<name>A0A4Y6Q391_PERCE</name>
<dbReference type="AlphaFoldDB" id="A0A4Y6Q391"/>
<evidence type="ECO:0000256" key="10">
    <source>
        <dbReference type="ARBA" id="ARBA00038058"/>
    </source>
</evidence>
<evidence type="ECO:0000256" key="2">
    <source>
        <dbReference type="ARBA" id="ARBA00022741"/>
    </source>
</evidence>
<reference evidence="12 13" key="1">
    <citation type="submission" date="2019-06" db="EMBL/GenBank/DDBJ databases">
        <title>Persicimonas caeni gen. nov., sp. nov., a predatory bacterium isolated from solar saltern.</title>
        <authorList>
            <person name="Wang S."/>
        </authorList>
    </citation>
    <scope>NUCLEOTIDE SEQUENCE [LARGE SCALE GENOMIC DNA]</scope>
    <source>
        <strain evidence="12 13">YN101</strain>
    </source>
</reference>
<dbReference type="GO" id="GO:0051536">
    <property type="term" value="F:iron-sulfur cluster binding"/>
    <property type="evidence" value="ECO:0007669"/>
    <property type="project" value="UniProtKB-KW"/>
</dbReference>
<keyword evidence="13" id="KW-1185">Reference proteome</keyword>
<organism evidence="12 13">
    <name type="scientific">Persicimonas caeni</name>
    <dbReference type="NCBI Taxonomy" id="2292766"/>
    <lineage>
        <taxon>Bacteria</taxon>
        <taxon>Deltaproteobacteria</taxon>
        <taxon>Bradymonadales</taxon>
        <taxon>Bradymonadaceae</taxon>
        <taxon>Persicimonas</taxon>
    </lineage>
</organism>
<evidence type="ECO:0000256" key="6">
    <source>
        <dbReference type="ARBA" id="ARBA00023004"/>
    </source>
</evidence>
<dbReference type="Gene3D" id="3.40.50.300">
    <property type="entry name" value="P-loop containing nucleotide triphosphate hydrolases"/>
    <property type="match status" value="2"/>
</dbReference>